<reference evidence="2" key="1">
    <citation type="submission" date="2016-01" db="EMBL/GenBank/DDBJ databases">
        <title>Complete genome sequence of Microbulbifer sp. CCB-MM1, a halophile isolated from Matang Mangrove Forest, Perak.</title>
        <authorList>
            <person name="Moh T.H."/>
            <person name="Dinesh B."/>
            <person name="Lau N.-S."/>
            <person name="Go F."/>
            <person name="Alexander Chong S.-C."/>
        </authorList>
    </citation>
    <scope>NUCLEOTIDE SEQUENCE [LARGE SCALE GENOMIC DNA]</scope>
    <source>
        <strain evidence="2">CCB-MM1</strain>
    </source>
</reference>
<dbReference type="RefSeq" id="WP_069948409.1">
    <property type="nucleotide sequence ID" value="NZ_CP014143.1"/>
</dbReference>
<dbReference type="OrthoDB" id="5738798at2"/>
<dbReference type="EMBL" id="CP014143">
    <property type="protein sequence ID" value="AOS98558.1"/>
    <property type="molecule type" value="Genomic_DNA"/>
</dbReference>
<dbReference type="STRING" id="1769779.AUP74_03192"/>
<dbReference type="KEGG" id="micc:AUP74_03192"/>
<dbReference type="Proteomes" id="UP000095672">
    <property type="component" value="Chromosome"/>
</dbReference>
<evidence type="ECO:0000313" key="1">
    <source>
        <dbReference type="EMBL" id="AOS98558.1"/>
    </source>
</evidence>
<gene>
    <name evidence="1" type="ORF">AUP74_03192</name>
</gene>
<keyword evidence="2" id="KW-1185">Reference proteome</keyword>
<evidence type="ECO:0000313" key="2">
    <source>
        <dbReference type="Proteomes" id="UP000095672"/>
    </source>
</evidence>
<dbReference type="AlphaFoldDB" id="A0A1C9WBN6"/>
<dbReference type="PATRIC" id="fig|1769779.3.peg.3174"/>
<name>A0A1C9WBN6_9GAMM</name>
<accession>A0A1C9WBN6</accession>
<protein>
    <submittedName>
        <fullName evidence="1">Uncharacterized protein</fullName>
    </submittedName>
</protein>
<sequence length="71" mass="7909">MSESLISSKAFIEIQIANQRSRTAVRAVRQGDRQLLWQLLFDTAEEALEFATTCRTSEIPVTAHKACELAG</sequence>
<proteinExistence type="predicted"/>
<organism evidence="1 2">
    <name type="scientific">Microbulbifer aggregans</name>
    <dbReference type="NCBI Taxonomy" id="1769779"/>
    <lineage>
        <taxon>Bacteria</taxon>
        <taxon>Pseudomonadati</taxon>
        <taxon>Pseudomonadota</taxon>
        <taxon>Gammaproteobacteria</taxon>
        <taxon>Cellvibrionales</taxon>
        <taxon>Microbulbiferaceae</taxon>
        <taxon>Microbulbifer</taxon>
    </lineage>
</organism>